<evidence type="ECO:0000256" key="9">
    <source>
        <dbReference type="SAM" id="MobiDB-lite"/>
    </source>
</evidence>
<feature type="compositionally biased region" description="Polar residues" evidence="9">
    <location>
        <begin position="530"/>
        <end position="543"/>
    </location>
</feature>
<dbReference type="NCBIfam" id="TIGR00675">
    <property type="entry name" value="dcm"/>
    <property type="match status" value="1"/>
</dbReference>
<dbReference type="EMBL" id="JAUSUW010000005">
    <property type="protein sequence ID" value="MDQ0420923.1"/>
    <property type="molecule type" value="Genomic_DNA"/>
</dbReference>
<keyword evidence="1 6" id="KW-0489">Methyltransferase</keyword>
<proteinExistence type="inferred from homology"/>
<dbReference type="PROSITE" id="PS00095">
    <property type="entry name" value="C5_MTASE_2"/>
    <property type="match status" value="1"/>
</dbReference>
<dbReference type="GO" id="GO:0032259">
    <property type="term" value="P:methylation"/>
    <property type="evidence" value="ECO:0007669"/>
    <property type="project" value="UniProtKB-KW"/>
</dbReference>
<evidence type="ECO:0000256" key="8">
    <source>
        <dbReference type="RuleBase" id="RU000417"/>
    </source>
</evidence>
<evidence type="ECO:0000256" key="2">
    <source>
        <dbReference type="ARBA" id="ARBA00022679"/>
    </source>
</evidence>
<keyword evidence="3 6" id="KW-0949">S-adenosyl-L-methionine</keyword>
<protein>
    <recommendedName>
        <fullName evidence="8">Cytosine-specific methyltransferase</fullName>
        <ecNumber evidence="8">2.1.1.37</ecNumber>
    </recommendedName>
</protein>
<dbReference type="InterPro" id="IPR001525">
    <property type="entry name" value="C5_MeTfrase"/>
</dbReference>
<organism evidence="10 11">
    <name type="scientific">Peteryoungia aggregata LMG 23059</name>
    <dbReference type="NCBI Taxonomy" id="1368425"/>
    <lineage>
        <taxon>Bacteria</taxon>
        <taxon>Pseudomonadati</taxon>
        <taxon>Pseudomonadota</taxon>
        <taxon>Alphaproteobacteria</taxon>
        <taxon>Hyphomicrobiales</taxon>
        <taxon>Rhizobiaceae</taxon>
        <taxon>Peteryoungia</taxon>
    </lineage>
</organism>
<dbReference type="EC" id="2.1.1.37" evidence="8"/>
<feature type="active site" evidence="6">
    <location>
        <position position="353"/>
    </location>
</feature>
<feature type="region of interest" description="Disordered" evidence="9">
    <location>
        <begin position="509"/>
        <end position="547"/>
    </location>
</feature>
<evidence type="ECO:0000256" key="5">
    <source>
        <dbReference type="ARBA" id="ARBA00047422"/>
    </source>
</evidence>
<keyword evidence="11" id="KW-1185">Reference proteome</keyword>
<comment type="catalytic activity">
    <reaction evidence="5 8">
        <text>a 2'-deoxycytidine in DNA + S-adenosyl-L-methionine = a 5-methyl-2'-deoxycytidine in DNA + S-adenosyl-L-homocysteine + H(+)</text>
        <dbReference type="Rhea" id="RHEA:13681"/>
        <dbReference type="Rhea" id="RHEA-COMP:11369"/>
        <dbReference type="Rhea" id="RHEA-COMP:11370"/>
        <dbReference type="ChEBI" id="CHEBI:15378"/>
        <dbReference type="ChEBI" id="CHEBI:57856"/>
        <dbReference type="ChEBI" id="CHEBI:59789"/>
        <dbReference type="ChEBI" id="CHEBI:85452"/>
        <dbReference type="ChEBI" id="CHEBI:85454"/>
        <dbReference type="EC" id="2.1.1.37"/>
    </reaction>
</comment>
<dbReference type="InterPro" id="IPR050390">
    <property type="entry name" value="C5-Methyltransferase"/>
</dbReference>
<sequence>MNPKAEALAAAKGRIMELQSQVLERILKMAAEVEKLTAIVTEREAREFLRVTCNMPYSELSTYANFASSLKGCEDTLRKGRASFPVVKALVSAEEESRTEILERMEIGSRISTKDITAIRKRLKEAKLTPDEVMANRNGKLTAAAARRQGAVAAADFQERLYEFVREILPIKKATDLGSDEIKSAAGALRAEFEGLFGVDHRSPGELKPRSRERDIASAHFALVQLNEGSLPWATDVGDWEEGGHHPWLVSLLSFTGRAPNAPSLGWTAPKPVAEAPERLTVVELCAGAGGMSIGLERAGFEHVGLFEFDRDAASTLRTNRPDWTVIEGDIKALDFTPYQTLGVDLVAGGLPCQPYSSEGYGYGKEDPRDLFPDAVRIVREVKPKAFLFENVEGLLHGKHSDHIADVLKGFRKAGYQTEIHRIQAGDFAIAQVRRRVLVVGLRDDIADAFRMPPAFPARRLNIGDALVDLMAANGWDGAQDWARQRREQPVVDRNGALVAYGAQASTVVTGSGKRRRNEKAVQKAMGYDTTGSPDQAPTSEEASNPGFMPSLTLGMRARLQNFDDDWRFEGGKQAKARQIGNAVPPRLAQAVGMSLYSAIKGVQWDWEAALWPERDERVVMEAPPLKMREDGSEHLSAPVFEKT</sequence>
<dbReference type="Gene3D" id="3.40.50.150">
    <property type="entry name" value="Vaccinia Virus protein VP39"/>
    <property type="match status" value="1"/>
</dbReference>
<evidence type="ECO:0000256" key="1">
    <source>
        <dbReference type="ARBA" id="ARBA00022603"/>
    </source>
</evidence>
<name>A0ABU0G738_9HYPH</name>
<keyword evidence="4" id="KW-0680">Restriction system</keyword>
<dbReference type="Pfam" id="PF00145">
    <property type="entry name" value="DNA_methylase"/>
    <property type="match status" value="1"/>
</dbReference>
<keyword evidence="2 6" id="KW-0808">Transferase</keyword>
<dbReference type="Gene3D" id="3.90.120.10">
    <property type="entry name" value="DNA Methylase, subunit A, domain 2"/>
    <property type="match status" value="1"/>
</dbReference>
<evidence type="ECO:0000256" key="7">
    <source>
        <dbReference type="RuleBase" id="RU000416"/>
    </source>
</evidence>
<comment type="caution">
    <text evidence="10">The sequence shown here is derived from an EMBL/GenBank/DDBJ whole genome shotgun (WGS) entry which is preliminary data.</text>
</comment>
<dbReference type="GO" id="GO:0003886">
    <property type="term" value="F:DNA (cytosine-5-)-methyltransferase activity"/>
    <property type="evidence" value="ECO:0007669"/>
    <property type="project" value="UniProtKB-EC"/>
</dbReference>
<evidence type="ECO:0000256" key="3">
    <source>
        <dbReference type="ARBA" id="ARBA00022691"/>
    </source>
</evidence>
<dbReference type="InterPro" id="IPR029063">
    <property type="entry name" value="SAM-dependent_MTases_sf"/>
</dbReference>
<dbReference type="PANTHER" id="PTHR10629">
    <property type="entry name" value="CYTOSINE-SPECIFIC METHYLTRANSFERASE"/>
    <property type="match status" value="1"/>
</dbReference>
<comment type="similarity">
    <text evidence="6 7">Belongs to the class I-like SAM-binding methyltransferase superfamily. C5-methyltransferase family.</text>
</comment>
<evidence type="ECO:0000256" key="6">
    <source>
        <dbReference type="PROSITE-ProRule" id="PRU01016"/>
    </source>
</evidence>
<reference evidence="10 11" key="1">
    <citation type="submission" date="2023-07" db="EMBL/GenBank/DDBJ databases">
        <title>Genomic Encyclopedia of Type Strains, Phase IV (KMG-IV): sequencing the most valuable type-strain genomes for metagenomic binning, comparative biology and taxonomic classification.</title>
        <authorList>
            <person name="Goeker M."/>
        </authorList>
    </citation>
    <scope>NUCLEOTIDE SEQUENCE [LARGE SCALE GENOMIC DNA]</scope>
    <source>
        <strain evidence="10 11">DSM 1111</strain>
    </source>
</reference>
<dbReference type="Proteomes" id="UP001238496">
    <property type="component" value="Unassembled WGS sequence"/>
</dbReference>
<gene>
    <name evidence="10" type="ORF">J2045_001950</name>
</gene>
<dbReference type="PROSITE" id="PS00094">
    <property type="entry name" value="C5_MTASE_1"/>
    <property type="match status" value="1"/>
</dbReference>
<dbReference type="RefSeq" id="WP_307372095.1">
    <property type="nucleotide sequence ID" value="NZ_JAUSUW010000005.1"/>
</dbReference>
<evidence type="ECO:0000313" key="11">
    <source>
        <dbReference type="Proteomes" id="UP001238496"/>
    </source>
</evidence>
<evidence type="ECO:0000256" key="4">
    <source>
        <dbReference type="ARBA" id="ARBA00022747"/>
    </source>
</evidence>
<dbReference type="InterPro" id="IPR031303">
    <property type="entry name" value="C5_meth_CS"/>
</dbReference>
<dbReference type="PANTHER" id="PTHR10629:SF52">
    <property type="entry name" value="DNA (CYTOSINE-5)-METHYLTRANSFERASE 1"/>
    <property type="match status" value="1"/>
</dbReference>
<accession>A0ABU0G738</accession>
<dbReference type="PRINTS" id="PR00105">
    <property type="entry name" value="C5METTRFRASE"/>
</dbReference>
<dbReference type="SUPFAM" id="SSF53335">
    <property type="entry name" value="S-adenosyl-L-methionine-dependent methyltransferases"/>
    <property type="match status" value="1"/>
</dbReference>
<dbReference type="PROSITE" id="PS51679">
    <property type="entry name" value="SAM_MT_C5"/>
    <property type="match status" value="1"/>
</dbReference>
<dbReference type="InterPro" id="IPR018117">
    <property type="entry name" value="C5_DNA_meth_AS"/>
</dbReference>
<evidence type="ECO:0000313" key="10">
    <source>
        <dbReference type="EMBL" id="MDQ0420923.1"/>
    </source>
</evidence>
<dbReference type="SUPFAM" id="SSF158855">
    <property type="entry name" value="Lipase chaperone-like"/>
    <property type="match status" value="1"/>
</dbReference>